<sequence>MDVVLRRPLPLLAARGDGESVGAVYLHADDPTALVRRPRAGAPDRLAGEEPRAR</sequence>
<dbReference type="Proteomes" id="UP000198403">
    <property type="component" value="Unassembled WGS sequence"/>
</dbReference>
<reference evidence="2 3" key="1">
    <citation type="submission" date="2017-06" db="EMBL/GenBank/DDBJ databases">
        <authorList>
            <person name="Kim H.J."/>
            <person name="Triplett B.A."/>
        </authorList>
    </citation>
    <scope>NUCLEOTIDE SEQUENCE [LARGE SCALE GENOMIC DNA]</scope>
    <source>
        <strain evidence="2 3">DSM 44272</strain>
    </source>
</reference>
<accession>A0A239ABW8</accession>
<evidence type="ECO:0000313" key="3">
    <source>
        <dbReference type="Proteomes" id="UP000198403"/>
    </source>
</evidence>
<evidence type="ECO:0000313" key="2">
    <source>
        <dbReference type="EMBL" id="SNR92831.1"/>
    </source>
</evidence>
<organism evidence="2 3">
    <name type="scientific">Blastococcus mobilis</name>
    <dbReference type="NCBI Taxonomy" id="1938746"/>
    <lineage>
        <taxon>Bacteria</taxon>
        <taxon>Bacillati</taxon>
        <taxon>Actinomycetota</taxon>
        <taxon>Actinomycetes</taxon>
        <taxon>Geodermatophilales</taxon>
        <taxon>Geodermatophilaceae</taxon>
        <taxon>Blastococcus</taxon>
    </lineage>
</organism>
<dbReference type="EMBL" id="FZNO01000041">
    <property type="protein sequence ID" value="SNR92831.1"/>
    <property type="molecule type" value="Genomic_DNA"/>
</dbReference>
<feature type="region of interest" description="Disordered" evidence="1">
    <location>
        <begin position="35"/>
        <end position="54"/>
    </location>
</feature>
<dbReference type="AlphaFoldDB" id="A0A239ABW8"/>
<gene>
    <name evidence="2" type="ORF">SAMN06272737_1415</name>
</gene>
<dbReference type="RefSeq" id="WP_176445708.1">
    <property type="nucleotide sequence ID" value="NZ_FZNO01000041.1"/>
</dbReference>
<evidence type="ECO:0000256" key="1">
    <source>
        <dbReference type="SAM" id="MobiDB-lite"/>
    </source>
</evidence>
<proteinExistence type="predicted"/>
<protein>
    <submittedName>
        <fullName evidence="2">Uncharacterized protein</fullName>
    </submittedName>
</protein>
<name>A0A239ABW8_9ACTN</name>
<keyword evidence="3" id="KW-1185">Reference proteome</keyword>